<dbReference type="AlphaFoldDB" id="A0A974H0L6"/>
<reference evidence="2" key="1">
    <citation type="journal article" date="2016" name="Nature">
        <title>Genome evolution in the allotetraploid frog Xenopus laevis.</title>
        <authorList>
            <person name="Session A.M."/>
            <person name="Uno Y."/>
            <person name="Kwon T."/>
            <person name="Chapman J.A."/>
            <person name="Toyoda A."/>
            <person name="Takahashi S."/>
            <person name="Fukui A."/>
            <person name="Hikosaka A."/>
            <person name="Suzuki A."/>
            <person name="Kondo M."/>
            <person name="van Heeringen S.J."/>
            <person name="Quigley I."/>
            <person name="Heinz S."/>
            <person name="Ogino H."/>
            <person name="Ochi H."/>
            <person name="Hellsten U."/>
            <person name="Lyons J.B."/>
            <person name="Simakov O."/>
            <person name="Putnam N."/>
            <person name="Stites J."/>
            <person name="Kuroki Y."/>
            <person name="Tanaka T."/>
            <person name="Michiue T."/>
            <person name="Watanabe M."/>
            <person name="Bogdanovic O."/>
            <person name="Lister R."/>
            <person name="Georgiou G."/>
            <person name="Paranjpe S.S."/>
            <person name="van Kruijsbergen I."/>
            <person name="Shu S."/>
            <person name="Carlson J."/>
            <person name="Kinoshita T."/>
            <person name="Ohta Y."/>
            <person name="Mawaribuchi S."/>
            <person name="Jenkins J."/>
            <person name="Grimwood J."/>
            <person name="Schmutz J."/>
            <person name="Mitros T."/>
            <person name="Mozaffari S.V."/>
            <person name="Suzuki Y."/>
            <person name="Haramoto Y."/>
            <person name="Yamamoto T.S."/>
            <person name="Takagi C."/>
            <person name="Heald R."/>
            <person name="Miller K."/>
            <person name="Haudenschild C."/>
            <person name="Kitzman J."/>
            <person name="Nakayama T."/>
            <person name="Izutsu Y."/>
            <person name="Robert J."/>
            <person name="Fortriede J."/>
            <person name="Burns K."/>
            <person name="Lotay V."/>
            <person name="Karimi K."/>
            <person name="Yasuoka Y."/>
            <person name="Dichmann D.S."/>
            <person name="Flajnik M.F."/>
            <person name="Houston D.W."/>
            <person name="Shendure J."/>
            <person name="DuPasquier L."/>
            <person name="Vize P.D."/>
            <person name="Zorn A.M."/>
            <person name="Ito M."/>
            <person name="Marcotte E.M."/>
            <person name="Wallingford J.B."/>
            <person name="Ito Y."/>
            <person name="Asashima M."/>
            <person name="Ueno N."/>
            <person name="Matsuda Y."/>
            <person name="Veenstra G.J."/>
            <person name="Fujiyama A."/>
            <person name="Harland R.M."/>
            <person name="Taira M."/>
            <person name="Rokhsar D.S."/>
        </authorList>
    </citation>
    <scope>NUCLEOTIDE SEQUENCE [LARGE SCALE GENOMIC DNA]</scope>
    <source>
        <strain evidence="2">J</strain>
    </source>
</reference>
<proteinExistence type="predicted"/>
<protein>
    <submittedName>
        <fullName evidence="1">Uncharacterized protein</fullName>
    </submittedName>
</protein>
<gene>
    <name evidence="1" type="ORF">XELAEV_18046158mg</name>
</gene>
<accession>A0A974H0L6</accession>
<name>A0A974H0L6_XENLA</name>
<dbReference type="EMBL" id="CM004483">
    <property type="protein sequence ID" value="OCT60140.1"/>
    <property type="molecule type" value="Genomic_DNA"/>
</dbReference>
<dbReference type="Proteomes" id="UP000694892">
    <property type="component" value="Chromosome 9_10S"/>
</dbReference>
<evidence type="ECO:0000313" key="1">
    <source>
        <dbReference type="EMBL" id="OCT60140.1"/>
    </source>
</evidence>
<organism evidence="1 2">
    <name type="scientific">Xenopus laevis</name>
    <name type="common">African clawed frog</name>
    <dbReference type="NCBI Taxonomy" id="8355"/>
    <lineage>
        <taxon>Eukaryota</taxon>
        <taxon>Metazoa</taxon>
        <taxon>Chordata</taxon>
        <taxon>Craniata</taxon>
        <taxon>Vertebrata</taxon>
        <taxon>Euteleostomi</taxon>
        <taxon>Amphibia</taxon>
        <taxon>Batrachia</taxon>
        <taxon>Anura</taxon>
        <taxon>Pipoidea</taxon>
        <taxon>Pipidae</taxon>
        <taxon>Xenopodinae</taxon>
        <taxon>Xenopus</taxon>
        <taxon>Xenopus</taxon>
    </lineage>
</organism>
<feature type="non-terminal residue" evidence="1">
    <location>
        <position position="1"/>
    </location>
</feature>
<evidence type="ECO:0000313" key="2">
    <source>
        <dbReference type="Proteomes" id="UP000694892"/>
    </source>
</evidence>
<sequence length="75" mass="8503">ETHSIMSSPVKSDSFLMDYKLLAVQGYSFRSSPRKMTAYDQHECIKNLRNPNKSLRDRNRAGCLPAVCNHTLCAV</sequence>